<evidence type="ECO:0000313" key="2">
    <source>
        <dbReference type="Proteomes" id="UP001478817"/>
    </source>
</evidence>
<dbReference type="EMBL" id="JBBNGS010000005">
    <property type="protein sequence ID" value="MEQ2637417.1"/>
    <property type="molecule type" value="Genomic_DNA"/>
</dbReference>
<gene>
    <name evidence="1" type="ORF">AAAT05_03575</name>
</gene>
<keyword evidence="2" id="KW-1185">Reference proteome</keyword>
<dbReference type="InterPro" id="IPR053842">
    <property type="entry name" value="NikA-like"/>
</dbReference>
<evidence type="ECO:0008006" key="3">
    <source>
        <dbReference type="Google" id="ProtNLM"/>
    </source>
</evidence>
<dbReference type="RefSeq" id="WP_349181910.1">
    <property type="nucleotide sequence ID" value="NZ_JBBNGS010000005.1"/>
</dbReference>
<organism evidence="1 2">
    <name type="scientific">Paratractidigestivibacter faecalis</name>
    <dbReference type="NCBI Taxonomy" id="2292441"/>
    <lineage>
        <taxon>Bacteria</taxon>
        <taxon>Bacillati</taxon>
        <taxon>Actinomycetota</taxon>
        <taxon>Coriobacteriia</taxon>
        <taxon>Coriobacteriales</taxon>
        <taxon>Atopobiaceae</taxon>
        <taxon>Paratractidigestivibacter</taxon>
    </lineage>
</organism>
<comment type="caution">
    <text evidence="1">The sequence shown here is derived from an EMBL/GenBank/DDBJ whole genome shotgun (WGS) entry which is preliminary data.</text>
</comment>
<accession>A0ABV1IEV1</accession>
<dbReference type="Pfam" id="PF21983">
    <property type="entry name" value="NikA-like"/>
    <property type="match status" value="1"/>
</dbReference>
<reference evidence="1 2" key="1">
    <citation type="submission" date="2024-04" db="EMBL/GenBank/DDBJ databases">
        <title>Human intestinal bacterial collection.</title>
        <authorList>
            <person name="Pauvert C."/>
            <person name="Hitch T.C.A."/>
            <person name="Clavel T."/>
        </authorList>
    </citation>
    <scope>NUCLEOTIDE SEQUENCE [LARGE SCALE GENOMIC DNA]</scope>
    <source>
        <strain evidence="1 2">CLA-AA-H197</strain>
    </source>
</reference>
<name>A0ABV1IEV1_9ACTN</name>
<protein>
    <recommendedName>
        <fullName evidence="3">Mobilization protein</fullName>
    </recommendedName>
</protein>
<evidence type="ECO:0000313" key="1">
    <source>
        <dbReference type="EMBL" id="MEQ2637417.1"/>
    </source>
</evidence>
<sequence length="122" mass="14056">MPCPNSARERSVTIGFRVTPEQARRIDLMARTSGMTKQDYLYSRALGEEVVVRPDVRAYKMLRDEMGRVYRELRRIRSAKEVDEGLAWTVGFLARKFAAMRGGEEPSDVEREDALIFGISRR</sequence>
<dbReference type="Proteomes" id="UP001478817">
    <property type="component" value="Unassembled WGS sequence"/>
</dbReference>
<proteinExistence type="predicted"/>